<evidence type="ECO:0000259" key="14">
    <source>
        <dbReference type="Pfam" id="PF08544"/>
    </source>
</evidence>
<evidence type="ECO:0000313" key="21">
    <source>
        <dbReference type="Proteomes" id="UP000439965"/>
    </source>
</evidence>
<keyword evidence="3 11" id="KW-0808">Transferase</keyword>
<dbReference type="GO" id="GO:0005829">
    <property type="term" value="C:cytosol"/>
    <property type="evidence" value="ECO:0007669"/>
    <property type="project" value="TreeGrafter"/>
</dbReference>
<evidence type="ECO:0000259" key="13">
    <source>
        <dbReference type="Pfam" id="PF00288"/>
    </source>
</evidence>
<evidence type="ECO:0000256" key="6">
    <source>
        <dbReference type="ARBA" id="ARBA00022777"/>
    </source>
</evidence>
<comment type="similarity">
    <text evidence="1 11">Belongs to the GHMP kinase family. GalK subfamily.</text>
</comment>
<dbReference type="InterPro" id="IPR019539">
    <property type="entry name" value="GalKase_N"/>
</dbReference>
<dbReference type="InterPro" id="IPR006206">
    <property type="entry name" value="Mevalonate/galactokinase"/>
</dbReference>
<dbReference type="FunFam" id="3.30.70.890:FF:000001">
    <property type="entry name" value="Galactokinase"/>
    <property type="match status" value="1"/>
</dbReference>
<feature type="binding site" evidence="11">
    <location>
        <position position="222"/>
    </location>
    <ligand>
        <name>substrate</name>
    </ligand>
</feature>
<evidence type="ECO:0000256" key="2">
    <source>
        <dbReference type="ARBA" id="ARBA00022490"/>
    </source>
</evidence>
<evidence type="ECO:0000313" key="24">
    <source>
        <dbReference type="Proteomes" id="UP001241571"/>
    </source>
</evidence>
<dbReference type="InterPro" id="IPR006204">
    <property type="entry name" value="GHMP_kinase_N_dom"/>
</dbReference>
<dbReference type="InterPro" id="IPR036554">
    <property type="entry name" value="GHMP_kinase_C_sf"/>
</dbReference>
<comment type="subcellular location">
    <subcellularLocation>
        <location evidence="11">Cytoplasm</location>
    </subcellularLocation>
</comment>
<name>A0A2K3QYB6_ENTGA</name>
<dbReference type="InterPro" id="IPR014721">
    <property type="entry name" value="Ribsml_uS5_D2-typ_fold_subgr"/>
</dbReference>
<dbReference type="Gene3D" id="3.30.230.10">
    <property type="match status" value="1"/>
</dbReference>
<dbReference type="PRINTS" id="PR00473">
    <property type="entry name" value="GALCTOKINASE"/>
</dbReference>
<keyword evidence="8 11" id="KW-0460">Magnesium</keyword>
<dbReference type="Pfam" id="PF00288">
    <property type="entry name" value="GHMP_kinases_N"/>
    <property type="match status" value="1"/>
</dbReference>
<reference evidence="16 23" key="3">
    <citation type="submission" date="2020-06" db="EMBL/GenBank/DDBJ databases">
        <title>Crossreactivity between MHC class I-restricted antigens from cancer cells and an enterococcal bacteriophage.</title>
        <authorList>
            <person name="Fluckiger A."/>
            <person name="Daillere R."/>
            <person name="Sassi M."/>
            <person name="Cattoir V."/>
            <person name="Kroemer G."/>
            <person name="Zitvogel L."/>
        </authorList>
    </citation>
    <scope>NUCLEOTIDE SEQUENCE [LARGE SCALE GENOMIC DNA]</scope>
    <source>
        <strain evidence="16 23">EG4</strain>
    </source>
</reference>
<dbReference type="PROSITE" id="PS00627">
    <property type="entry name" value="GHMP_KINASES_ATP"/>
    <property type="match status" value="1"/>
</dbReference>
<keyword evidence="4 11" id="KW-0479">Metal-binding</keyword>
<reference evidence="17 24" key="5">
    <citation type="submission" date="2023-06" db="EMBL/GenBank/DDBJ databases">
        <title>Acute promotion of culturable opportunistic pathogens and persistent increase of antibiotic resistance following antibiotic exposure in mouse gut microbiota.</title>
        <authorList>
            <person name="Li L."/>
            <person name="Wang B."/>
            <person name="Sun Y."/>
            <person name="Wang M."/>
            <person name="Xu H."/>
        </authorList>
    </citation>
    <scope>NUCLEOTIDE SEQUENCE [LARGE SCALE GENOMIC DNA]</scope>
    <source>
        <strain evidence="17 24">CRI2_2</strain>
    </source>
</reference>
<dbReference type="InterPro" id="IPR013750">
    <property type="entry name" value="GHMP_kinase_C_dom"/>
</dbReference>
<feature type="binding site" evidence="11">
    <location>
        <position position="160"/>
    </location>
    <ligand>
        <name>Mg(2+)</name>
        <dbReference type="ChEBI" id="CHEBI:18420"/>
    </ligand>
</feature>
<gene>
    <name evidence="11" type="primary">galK</name>
    <name evidence="20" type="ORF">EGM181_07200</name>
    <name evidence="19" type="ORF">GTI89_01805</name>
    <name evidence="16" type="ORF">HWH42_11260</name>
    <name evidence="18" type="ORF">P7E30_04890</name>
    <name evidence="17" type="ORF">QRX88_07165</name>
</gene>
<feature type="active site" description="Proton acceptor" evidence="11">
    <location>
        <position position="172"/>
    </location>
</feature>
<evidence type="ECO:0000259" key="15">
    <source>
        <dbReference type="Pfam" id="PF10509"/>
    </source>
</evidence>
<dbReference type="EMBL" id="JARPZN010000002">
    <property type="protein sequence ID" value="MDT2689549.1"/>
    <property type="molecule type" value="Genomic_DNA"/>
</dbReference>
<keyword evidence="2 11" id="KW-0963">Cytoplasm</keyword>
<dbReference type="InterPro" id="IPR019741">
    <property type="entry name" value="Galactokinase_CS"/>
</dbReference>
<dbReference type="InterPro" id="IPR022963">
    <property type="entry name" value="Galactokinase_bac"/>
</dbReference>
<dbReference type="EC" id="2.7.1.6" evidence="11 12"/>
<dbReference type="PANTHER" id="PTHR10457:SF7">
    <property type="entry name" value="GALACTOKINASE-RELATED"/>
    <property type="match status" value="1"/>
</dbReference>
<dbReference type="Proteomes" id="UP000571857">
    <property type="component" value="Unassembled WGS sequence"/>
</dbReference>
<evidence type="ECO:0000256" key="11">
    <source>
        <dbReference type="HAMAP-Rule" id="MF_00246"/>
    </source>
</evidence>
<evidence type="ECO:0000313" key="20">
    <source>
        <dbReference type="EMBL" id="QOG27044.1"/>
    </source>
</evidence>
<dbReference type="AlphaFoldDB" id="A0A2K3QYB6"/>
<evidence type="ECO:0000313" key="22">
    <source>
        <dbReference type="Proteomes" id="UP000516696"/>
    </source>
</evidence>
<dbReference type="Pfam" id="PF08544">
    <property type="entry name" value="GHMP_kinases_C"/>
    <property type="match status" value="1"/>
</dbReference>
<evidence type="ECO:0000313" key="17">
    <source>
        <dbReference type="EMBL" id="MDL4935487.1"/>
    </source>
</evidence>
<dbReference type="InterPro" id="IPR020568">
    <property type="entry name" value="Ribosomal_Su5_D2-typ_SF"/>
</dbReference>
<proteinExistence type="inferred from homology"/>
<dbReference type="Proteomes" id="UP001241571">
    <property type="component" value="Unassembled WGS sequence"/>
</dbReference>
<reference evidence="20 22" key="2">
    <citation type="submission" date="2020-03" db="EMBL/GenBank/DDBJ databases">
        <title>Characterization of ganglioside-mimicking enterococci.</title>
        <authorList>
            <person name="Patry R.T."/>
            <person name="Nothaft H."/>
            <person name="Bridger R."/>
            <person name="Shajahan A."/>
            <person name="Huynh S."/>
            <person name="Sanchez S."/>
            <person name="Azadi P."/>
            <person name="Cooper K."/>
            <person name="Miller W.G."/>
            <person name="Parker C.T."/>
            <person name="Wells L."/>
            <person name="Szymanski C.M."/>
        </authorList>
    </citation>
    <scope>NUCLEOTIDE SEQUENCE [LARGE SCALE GENOMIC DNA]</scope>
    <source>
        <strain evidence="20 22">EGM181</strain>
    </source>
</reference>
<dbReference type="GO" id="GO:0006012">
    <property type="term" value="P:galactose metabolic process"/>
    <property type="evidence" value="ECO:0007669"/>
    <property type="project" value="UniProtKB-UniRule"/>
</dbReference>
<protein>
    <recommendedName>
        <fullName evidence="11 12">Galactokinase</fullName>
        <ecNumber evidence="11 12">2.7.1.6</ecNumber>
    </recommendedName>
    <alternativeName>
        <fullName evidence="11">Galactose kinase</fullName>
    </alternativeName>
</protein>
<dbReference type="NCBIfam" id="NF003705">
    <property type="entry name" value="PRK05322.1"/>
    <property type="match status" value="1"/>
</dbReference>
<feature type="site" description="Transition state stabilizer" evidence="11">
    <location>
        <position position="25"/>
    </location>
</feature>
<comment type="function">
    <text evidence="11">Catalyzes the transfer of the gamma-phosphate of ATP to D-galactose to form alpha-D-galactose-1-phosphate (Gal-1-P).</text>
</comment>
<evidence type="ECO:0000256" key="7">
    <source>
        <dbReference type="ARBA" id="ARBA00022840"/>
    </source>
</evidence>
<keyword evidence="6 11" id="KW-0418">Kinase</keyword>
<comment type="catalytic activity">
    <reaction evidence="11">
        <text>alpha-D-galactose + ATP = alpha-D-galactose 1-phosphate + ADP + H(+)</text>
        <dbReference type="Rhea" id="RHEA:13553"/>
        <dbReference type="ChEBI" id="CHEBI:15378"/>
        <dbReference type="ChEBI" id="CHEBI:28061"/>
        <dbReference type="ChEBI" id="CHEBI:30616"/>
        <dbReference type="ChEBI" id="CHEBI:58336"/>
        <dbReference type="ChEBI" id="CHEBI:456216"/>
        <dbReference type="EC" id="2.7.1.6"/>
    </reaction>
</comment>
<dbReference type="InterPro" id="IPR000705">
    <property type="entry name" value="Galactokinase"/>
</dbReference>
<dbReference type="Proteomes" id="UP000516696">
    <property type="component" value="Chromosome"/>
</dbReference>
<keyword evidence="9 11" id="KW-0299">Galactose metabolism</keyword>
<dbReference type="RefSeq" id="WP_003126854.1">
    <property type="nucleotide sequence ID" value="NZ_BSYC01000002.1"/>
</dbReference>
<dbReference type="PROSITE" id="PS00106">
    <property type="entry name" value="GALACTOKINASE"/>
    <property type="match status" value="1"/>
</dbReference>
<keyword evidence="7 11" id="KW-0067">ATP-binding</keyword>
<reference evidence="19 21" key="1">
    <citation type="submission" date="2019-04" db="EMBL/GenBank/DDBJ databases">
        <title>Step-wise assembly of the neonatal virome modulated by breast feeding.</title>
        <authorList>
            <person name="Liang G."/>
            <person name="Bushman F."/>
        </authorList>
    </citation>
    <scope>NUCLEOTIDE SEQUENCE [LARGE SCALE GENOMIC DNA]</scope>
    <source>
        <strain evidence="19 21">E3404</strain>
    </source>
</reference>
<feature type="binding site" evidence="11">
    <location>
        <begin position="31"/>
        <end position="34"/>
    </location>
    <ligand>
        <name>substrate</name>
    </ligand>
</feature>
<feature type="domain" description="GHMP kinase C-terminal" evidence="14">
    <location>
        <begin position="283"/>
        <end position="364"/>
    </location>
</feature>
<dbReference type="UniPathway" id="UPA00214"/>
<dbReference type="EMBL" id="JABXJK010000060">
    <property type="protein sequence ID" value="MBA0973141.1"/>
    <property type="molecule type" value="Genomic_DNA"/>
</dbReference>
<accession>A0A2K3QYB6</accession>
<evidence type="ECO:0000256" key="9">
    <source>
        <dbReference type="ARBA" id="ARBA00023144"/>
    </source>
</evidence>
<dbReference type="GO" id="GO:0000287">
    <property type="term" value="F:magnesium ion binding"/>
    <property type="evidence" value="ECO:0007669"/>
    <property type="project" value="UniProtKB-UniRule"/>
</dbReference>
<evidence type="ECO:0000256" key="10">
    <source>
        <dbReference type="ARBA" id="ARBA00023277"/>
    </source>
</evidence>
<feature type="domain" description="GHMP kinase N-terminal" evidence="13">
    <location>
        <begin position="91"/>
        <end position="180"/>
    </location>
</feature>
<feature type="binding site" evidence="11">
    <location>
        <position position="65"/>
    </location>
    <ligand>
        <name>ATP</name>
        <dbReference type="ChEBI" id="CHEBI:30616"/>
    </ligand>
</feature>
<dbReference type="GO" id="GO:0004335">
    <property type="term" value="F:galactokinase activity"/>
    <property type="evidence" value="ECO:0007669"/>
    <property type="project" value="UniProtKB-UniRule"/>
</dbReference>
<dbReference type="PRINTS" id="PR00959">
    <property type="entry name" value="MEVGALKINASE"/>
</dbReference>
<evidence type="ECO:0000256" key="5">
    <source>
        <dbReference type="ARBA" id="ARBA00022741"/>
    </source>
</evidence>
<dbReference type="NCBIfam" id="TIGR00131">
    <property type="entry name" value="gal_kin"/>
    <property type="match status" value="1"/>
</dbReference>
<comment type="pathway">
    <text evidence="11">Carbohydrate metabolism; galactose metabolism.</text>
</comment>
<evidence type="ECO:0000313" key="23">
    <source>
        <dbReference type="Proteomes" id="UP000571857"/>
    </source>
</evidence>
<evidence type="ECO:0000313" key="19">
    <source>
        <dbReference type="EMBL" id="MXS24826.1"/>
    </source>
</evidence>
<reference evidence="18" key="4">
    <citation type="submission" date="2023-03" db="EMBL/GenBank/DDBJ databases">
        <authorList>
            <person name="Shen W."/>
            <person name="Cai J."/>
        </authorList>
    </citation>
    <scope>NUCLEOTIDE SEQUENCE</scope>
    <source>
        <strain evidence="18">K69-2</strain>
    </source>
</reference>
<evidence type="ECO:0000313" key="16">
    <source>
        <dbReference type="EMBL" id="MBA0973141.1"/>
    </source>
</evidence>
<dbReference type="PANTHER" id="PTHR10457">
    <property type="entry name" value="MEVALONATE KINASE/GALACTOKINASE"/>
    <property type="match status" value="1"/>
</dbReference>
<dbReference type="EMBL" id="CP050485">
    <property type="protein sequence ID" value="QOG27044.1"/>
    <property type="molecule type" value="Genomic_DNA"/>
</dbReference>
<dbReference type="SUPFAM" id="SSF55060">
    <property type="entry name" value="GHMP Kinase, C-terminal domain"/>
    <property type="match status" value="1"/>
</dbReference>
<evidence type="ECO:0000256" key="12">
    <source>
        <dbReference type="NCBIfam" id="TIGR00131"/>
    </source>
</evidence>
<evidence type="ECO:0000256" key="8">
    <source>
        <dbReference type="ARBA" id="ARBA00022842"/>
    </source>
</evidence>
<dbReference type="GeneID" id="93223709"/>
<keyword evidence="10 11" id="KW-0119">Carbohydrate metabolism</keyword>
<feature type="binding site" evidence="11">
    <location>
        <begin position="122"/>
        <end position="128"/>
    </location>
    <ligand>
        <name>ATP</name>
        <dbReference type="ChEBI" id="CHEBI:30616"/>
    </ligand>
</feature>
<evidence type="ECO:0000256" key="3">
    <source>
        <dbReference type="ARBA" id="ARBA00022679"/>
    </source>
</evidence>
<dbReference type="HAMAP" id="MF_00246">
    <property type="entry name" value="Galactokinase"/>
    <property type="match status" value="1"/>
</dbReference>
<dbReference type="Gene3D" id="3.30.70.890">
    <property type="entry name" value="GHMP kinase, C-terminal domain"/>
    <property type="match status" value="1"/>
</dbReference>
<dbReference type="SUPFAM" id="SSF54211">
    <property type="entry name" value="Ribosomal protein S5 domain 2-like"/>
    <property type="match status" value="1"/>
</dbReference>
<evidence type="ECO:0000256" key="4">
    <source>
        <dbReference type="ARBA" id="ARBA00022723"/>
    </source>
</evidence>
<evidence type="ECO:0000256" key="1">
    <source>
        <dbReference type="ARBA" id="ARBA00006566"/>
    </source>
</evidence>
<sequence length="385" mass="42359">MEQLQQIFAEKFGEKGTGSYFAPGRINLIGEHTDYNGGYVFPASITIGTYGVARKRADKQIRLYSENFPEKGIITFSLDDLEYRKEDDWTNYPKGVIRYLKAAGHAIDSGIEIAFYGNIPNGAGLSSSASIELLTGVILDDLFGLAIERLELILTGKKVENEFIGVNSGIMDQFAIGMGKKDHALLLDTNTLAYDLVPAEFGDYVVAIMNTNKRRELADSKYNERRGECEEALKRLQTKLKIQSLGELDEATFFAHTSLIEDPTLIKRAKHAVTENQRTLKAKAALEAGDLESFGHLLDASHASLRDDYEVTGIELDTLVAAAQEQPAVLGARMTGAGFGGCAIALVKKSEWEAFATAVKESYREKIGYETDIYQASIDDGARKL</sequence>
<dbReference type="GO" id="GO:0005524">
    <property type="term" value="F:ATP binding"/>
    <property type="evidence" value="ECO:0007669"/>
    <property type="project" value="UniProtKB-UniRule"/>
</dbReference>
<feature type="domain" description="Galactokinase N-terminal" evidence="15">
    <location>
        <begin position="8"/>
        <end position="55"/>
    </location>
</feature>
<dbReference type="Proteomes" id="UP001183682">
    <property type="component" value="Unassembled WGS sequence"/>
</dbReference>
<evidence type="ECO:0000313" key="18">
    <source>
        <dbReference type="EMBL" id="MDT2689549.1"/>
    </source>
</evidence>
<organism evidence="19 21">
    <name type="scientific">Enterococcus gallinarum</name>
    <dbReference type="NCBI Taxonomy" id="1353"/>
    <lineage>
        <taxon>Bacteria</taxon>
        <taxon>Bacillati</taxon>
        <taxon>Bacillota</taxon>
        <taxon>Bacilli</taxon>
        <taxon>Lactobacillales</taxon>
        <taxon>Enterococcaceae</taxon>
        <taxon>Enterococcus</taxon>
    </lineage>
</organism>
<dbReference type="EMBL" id="WVTI01000001">
    <property type="protein sequence ID" value="MXS24826.1"/>
    <property type="molecule type" value="Genomic_DNA"/>
</dbReference>
<dbReference type="Proteomes" id="UP000439965">
    <property type="component" value="Unassembled WGS sequence"/>
</dbReference>
<keyword evidence="5 11" id="KW-0547">Nucleotide-binding</keyword>
<dbReference type="FunFam" id="3.30.230.10:FF:000017">
    <property type="entry name" value="Galactokinase"/>
    <property type="match status" value="1"/>
</dbReference>
<dbReference type="PIRSF" id="PIRSF000530">
    <property type="entry name" value="Galactokinase"/>
    <property type="match status" value="1"/>
</dbReference>
<dbReference type="Pfam" id="PF10509">
    <property type="entry name" value="GalKase_gal_bdg"/>
    <property type="match status" value="1"/>
</dbReference>
<dbReference type="InterPro" id="IPR006203">
    <property type="entry name" value="GHMP_knse_ATP-bd_CS"/>
</dbReference>
<dbReference type="EMBL" id="JASUBT010000004">
    <property type="protein sequence ID" value="MDL4935487.1"/>
    <property type="molecule type" value="Genomic_DNA"/>
</dbReference>
<feature type="binding site" evidence="11">
    <location>
        <position position="128"/>
    </location>
    <ligand>
        <name>Mg(2+)</name>
        <dbReference type="ChEBI" id="CHEBI:18420"/>
    </ligand>
</feature>